<evidence type="ECO:0000313" key="1">
    <source>
        <dbReference type="EMBL" id="KAL3668427.1"/>
    </source>
</evidence>
<name>A0ABD3FPU3_9STRA</name>
<dbReference type="Proteomes" id="UP001632037">
    <property type="component" value="Unassembled WGS sequence"/>
</dbReference>
<protein>
    <submittedName>
        <fullName evidence="1">Uncharacterized protein</fullName>
    </submittedName>
</protein>
<accession>A0ABD3FPU3</accession>
<dbReference type="EMBL" id="JBIMZQ010000011">
    <property type="protein sequence ID" value="KAL3668427.1"/>
    <property type="molecule type" value="Genomic_DNA"/>
</dbReference>
<dbReference type="AlphaFoldDB" id="A0ABD3FPU3"/>
<proteinExistence type="predicted"/>
<gene>
    <name evidence="1" type="ORF">V7S43_006515</name>
</gene>
<reference evidence="1 2" key="1">
    <citation type="submission" date="2024-09" db="EMBL/GenBank/DDBJ databases">
        <title>Genome sequencing and assembly of Phytophthora oleae, isolate VK10A, causative agent of rot of olive drupes.</title>
        <authorList>
            <person name="Conti Taguali S."/>
            <person name="Riolo M."/>
            <person name="La Spada F."/>
            <person name="Cacciola S.O."/>
            <person name="Dionisio G."/>
        </authorList>
    </citation>
    <scope>NUCLEOTIDE SEQUENCE [LARGE SCALE GENOMIC DNA]</scope>
    <source>
        <strain evidence="1 2">VK10A</strain>
    </source>
</reference>
<keyword evidence="2" id="KW-1185">Reference proteome</keyword>
<comment type="caution">
    <text evidence="1">The sequence shown here is derived from an EMBL/GenBank/DDBJ whole genome shotgun (WGS) entry which is preliminary data.</text>
</comment>
<sequence length="93" mass="10518">MQYNIDDNNHVAVANDNEIAANAAAPSDELRTTNVSLLLTLWLDPNDVLNSLLIMENYWRTTDMEIPSEVLDLLVRTRESLQRQNKAATCTTK</sequence>
<evidence type="ECO:0000313" key="2">
    <source>
        <dbReference type="Proteomes" id="UP001632037"/>
    </source>
</evidence>
<organism evidence="1 2">
    <name type="scientific">Phytophthora oleae</name>
    <dbReference type="NCBI Taxonomy" id="2107226"/>
    <lineage>
        <taxon>Eukaryota</taxon>
        <taxon>Sar</taxon>
        <taxon>Stramenopiles</taxon>
        <taxon>Oomycota</taxon>
        <taxon>Peronosporomycetes</taxon>
        <taxon>Peronosporales</taxon>
        <taxon>Peronosporaceae</taxon>
        <taxon>Phytophthora</taxon>
    </lineage>
</organism>